<keyword evidence="2" id="KW-0732">Signal</keyword>
<evidence type="ECO:0000256" key="1">
    <source>
        <dbReference type="SAM" id="Phobius"/>
    </source>
</evidence>
<feature type="signal peptide" evidence="2">
    <location>
        <begin position="1"/>
        <end position="17"/>
    </location>
</feature>
<dbReference type="AlphaFoldDB" id="A0A8B6D0N7"/>
<dbReference type="OrthoDB" id="6150224at2759"/>
<gene>
    <name evidence="3" type="ORF">MGAL_10B081715</name>
</gene>
<feature type="transmembrane region" description="Helical" evidence="1">
    <location>
        <begin position="675"/>
        <end position="699"/>
    </location>
</feature>
<proteinExistence type="predicted"/>
<name>A0A8B6D0N7_MYTGA</name>
<protein>
    <recommendedName>
        <fullName evidence="5">VWFC domain-containing protein</fullName>
    </recommendedName>
</protein>
<feature type="chain" id="PRO_5032530241" description="VWFC domain-containing protein" evidence="2">
    <location>
        <begin position="18"/>
        <end position="741"/>
    </location>
</feature>
<evidence type="ECO:0008006" key="5">
    <source>
        <dbReference type="Google" id="ProtNLM"/>
    </source>
</evidence>
<dbReference type="Proteomes" id="UP000596742">
    <property type="component" value="Unassembled WGS sequence"/>
</dbReference>
<accession>A0A8B6D0N7</accession>
<keyword evidence="4" id="KW-1185">Reference proteome</keyword>
<keyword evidence="1" id="KW-0812">Transmembrane</keyword>
<keyword evidence="1" id="KW-0472">Membrane</keyword>
<reference evidence="3" key="1">
    <citation type="submission" date="2018-11" db="EMBL/GenBank/DDBJ databases">
        <authorList>
            <person name="Alioto T."/>
            <person name="Alioto T."/>
        </authorList>
    </citation>
    <scope>NUCLEOTIDE SEQUENCE</scope>
</reference>
<comment type="caution">
    <text evidence="3">The sequence shown here is derived from an EMBL/GenBank/DDBJ whole genome shotgun (WGS) entry which is preliminary data.</text>
</comment>
<evidence type="ECO:0000313" key="3">
    <source>
        <dbReference type="EMBL" id="VDI13145.1"/>
    </source>
</evidence>
<evidence type="ECO:0000256" key="2">
    <source>
        <dbReference type="SAM" id="SignalP"/>
    </source>
</evidence>
<evidence type="ECO:0000313" key="4">
    <source>
        <dbReference type="Proteomes" id="UP000596742"/>
    </source>
</evidence>
<organism evidence="3 4">
    <name type="scientific">Mytilus galloprovincialis</name>
    <name type="common">Mediterranean mussel</name>
    <dbReference type="NCBI Taxonomy" id="29158"/>
    <lineage>
        <taxon>Eukaryota</taxon>
        <taxon>Metazoa</taxon>
        <taxon>Spiralia</taxon>
        <taxon>Lophotrochozoa</taxon>
        <taxon>Mollusca</taxon>
        <taxon>Bivalvia</taxon>
        <taxon>Autobranchia</taxon>
        <taxon>Pteriomorphia</taxon>
        <taxon>Mytilida</taxon>
        <taxon>Mytiloidea</taxon>
        <taxon>Mytilidae</taxon>
        <taxon>Mytilinae</taxon>
        <taxon>Mytilus</taxon>
    </lineage>
</organism>
<keyword evidence="1" id="KW-1133">Transmembrane helix</keyword>
<dbReference type="EMBL" id="UYJE01002738">
    <property type="protein sequence ID" value="VDI13145.1"/>
    <property type="molecule type" value="Genomic_DNA"/>
</dbReference>
<sequence>MVCKFVVILIQISTVAGQIASKYQNSRDISTISPYPTTRPGYKFLLGKLQTQYHGQTSQSGRERRFLPYKPFPSDLLPSLSPYLTPGPGVTYPPGKVPTQYPGQTYPPGGAPTLPPYKPFPPDLLPTLGPYLTPGPGYTYPPGRNRLTQYPGQTFHPGLSPNMTPGPGYTYPPGKVPTQYPGQTYPPGLAPTLSPYKPFPPDLLPTLGPYLTPGPGYTYPPGKVPPTSYPGEIPTLPPYQPFPKGLEPTMSPYRTPGPGYTYPPGRVPTLYPGQTFAPGKAPTLRPYLPFPLGLGPTPGSTNAPTKKPYLMITTAIPGISTHQSFGVHGYKVSTESSLILPSYETFQPDLPFTAFFKPLGPYTRMTLKPGTVTSLYTELGRPPTVGSVLNLTPKQEHITRKGKVLTEYLVDLTFPPDLLPTFRPYVTPGIGNMYPIEKVPTPYPVTLTSAVGYTYSQPDFVPTFRPYATPGILNLYPKEKVPTPYLVVVTSTPPGKEPALPPFPPDLDLLPTSAPSYTPQVEYTYPPPKKKPTYYGARFPSDYRSTPEPANAPTKMTNVKSTTKPAIITGQGGHGVFKGVCIFASVSYKQGQQWYDSCSSICVCEDASTGSYKCQPRCPKNDGVPKGCYMVPDPKDPLCCQIPDCSFALPDIFPTPSNRITKLAPTTLDWFAEPIIIIALSILASVMLIAGIALIVQYFRLRKKLPKATTYLPADKLKVKRNIENYETTDMKHKLIFIDET</sequence>